<dbReference type="GO" id="GO:0055085">
    <property type="term" value="P:transmembrane transport"/>
    <property type="evidence" value="ECO:0007669"/>
    <property type="project" value="InterPro"/>
</dbReference>
<dbReference type="Gene3D" id="1.10.3720.10">
    <property type="entry name" value="MetI-like"/>
    <property type="match status" value="1"/>
</dbReference>
<evidence type="ECO:0000256" key="3">
    <source>
        <dbReference type="ARBA" id="ARBA00022692"/>
    </source>
</evidence>
<gene>
    <name evidence="8" type="ORF">KUV50_18725</name>
</gene>
<organism evidence="8 9">
    <name type="scientific">Membranihabitans marinus</name>
    <dbReference type="NCBI Taxonomy" id="1227546"/>
    <lineage>
        <taxon>Bacteria</taxon>
        <taxon>Pseudomonadati</taxon>
        <taxon>Bacteroidota</taxon>
        <taxon>Saprospiria</taxon>
        <taxon>Saprospirales</taxon>
        <taxon>Saprospiraceae</taxon>
        <taxon>Membranihabitans</taxon>
    </lineage>
</organism>
<name>A0A953LAQ0_9BACT</name>
<accession>A0A953LAQ0</accession>
<evidence type="ECO:0000256" key="2">
    <source>
        <dbReference type="ARBA" id="ARBA00022448"/>
    </source>
</evidence>
<dbReference type="EMBL" id="JAHVHU010000026">
    <property type="protein sequence ID" value="MBY5960195.1"/>
    <property type="molecule type" value="Genomic_DNA"/>
</dbReference>
<dbReference type="PANTHER" id="PTHR30177:SF4">
    <property type="entry name" value="OSMOPROTECTANT IMPORT PERMEASE PROTEIN OSMW"/>
    <property type="match status" value="1"/>
</dbReference>
<dbReference type="SUPFAM" id="SSF161098">
    <property type="entry name" value="MetI-like"/>
    <property type="match status" value="1"/>
</dbReference>
<dbReference type="Pfam" id="PF00528">
    <property type="entry name" value="BPD_transp_1"/>
    <property type="match status" value="1"/>
</dbReference>
<proteinExistence type="inferred from homology"/>
<keyword evidence="4 6" id="KW-1133">Transmembrane helix</keyword>
<dbReference type="PANTHER" id="PTHR30177">
    <property type="entry name" value="GLYCINE BETAINE/L-PROLINE TRANSPORT SYSTEM PERMEASE PROTEIN PROW"/>
    <property type="match status" value="1"/>
</dbReference>
<dbReference type="InterPro" id="IPR000515">
    <property type="entry name" value="MetI-like"/>
</dbReference>
<evidence type="ECO:0000256" key="4">
    <source>
        <dbReference type="ARBA" id="ARBA00022989"/>
    </source>
</evidence>
<dbReference type="AlphaFoldDB" id="A0A953LAQ0"/>
<evidence type="ECO:0000313" key="8">
    <source>
        <dbReference type="EMBL" id="MBY5960195.1"/>
    </source>
</evidence>
<evidence type="ECO:0000259" key="7">
    <source>
        <dbReference type="PROSITE" id="PS50928"/>
    </source>
</evidence>
<dbReference type="GO" id="GO:0031460">
    <property type="term" value="P:glycine betaine transport"/>
    <property type="evidence" value="ECO:0007669"/>
    <property type="project" value="UniProtKB-ARBA"/>
</dbReference>
<keyword evidence="2 6" id="KW-0813">Transport</keyword>
<dbReference type="InterPro" id="IPR051204">
    <property type="entry name" value="ABC_transp_perm/SBD"/>
</dbReference>
<dbReference type="PROSITE" id="PS50928">
    <property type="entry name" value="ABC_TM1"/>
    <property type="match status" value="1"/>
</dbReference>
<dbReference type="FunFam" id="1.10.3720.10:FF:000001">
    <property type="entry name" value="Glycine betaine ABC transporter, permease"/>
    <property type="match status" value="1"/>
</dbReference>
<evidence type="ECO:0000313" key="9">
    <source>
        <dbReference type="Proteomes" id="UP000753961"/>
    </source>
</evidence>
<comment type="subcellular location">
    <subcellularLocation>
        <location evidence="1 6">Cell membrane</location>
        <topology evidence="1 6">Multi-pass membrane protein</topology>
    </subcellularLocation>
</comment>
<evidence type="ECO:0000256" key="5">
    <source>
        <dbReference type="ARBA" id="ARBA00023136"/>
    </source>
</evidence>
<feature type="domain" description="ABC transmembrane type-1" evidence="7">
    <location>
        <begin position="45"/>
        <end position="228"/>
    </location>
</feature>
<feature type="transmembrane region" description="Helical" evidence="6">
    <location>
        <begin position="205"/>
        <end position="227"/>
    </location>
</feature>
<feature type="transmembrane region" description="Helical" evidence="6">
    <location>
        <begin position="77"/>
        <end position="96"/>
    </location>
</feature>
<comment type="similarity">
    <text evidence="6">Belongs to the binding-protein-dependent transport system permease family.</text>
</comment>
<sequence>MQALNYRYEVDRIPLATVAFDFLNEQGLAQEQAGLTARYPVVRQLLEHIQLTFIATFLAILLAVPLAIYLSNKKRAAGFALSVTGILQTIPSLALLGFMIPLFGIGFTPAVIALFLYALLPILRNTYTGLRTTDPLLIEAAQGMGMTRWQILREVRLPLAMDVIMAGIRTALIINIGTATLAAFIGAGGLGESIITGITLNDHQMILRGAIPAAVLALAADQGMALVERAVKPKIDY</sequence>
<dbReference type="InterPro" id="IPR035906">
    <property type="entry name" value="MetI-like_sf"/>
</dbReference>
<keyword evidence="9" id="KW-1185">Reference proteome</keyword>
<feature type="transmembrane region" description="Helical" evidence="6">
    <location>
        <begin position="49"/>
        <end position="70"/>
    </location>
</feature>
<dbReference type="GO" id="GO:0005886">
    <property type="term" value="C:plasma membrane"/>
    <property type="evidence" value="ECO:0007669"/>
    <property type="project" value="UniProtKB-SubCell"/>
</dbReference>
<evidence type="ECO:0000256" key="6">
    <source>
        <dbReference type="RuleBase" id="RU363032"/>
    </source>
</evidence>
<dbReference type="Proteomes" id="UP000753961">
    <property type="component" value="Unassembled WGS sequence"/>
</dbReference>
<feature type="transmembrane region" description="Helical" evidence="6">
    <location>
        <begin position="163"/>
        <end position="185"/>
    </location>
</feature>
<evidence type="ECO:0000256" key="1">
    <source>
        <dbReference type="ARBA" id="ARBA00004651"/>
    </source>
</evidence>
<comment type="caution">
    <text evidence="8">The sequence shown here is derived from an EMBL/GenBank/DDBJ whole genome shotgun (WGS) entry which is preliminary data.</text>
</comment>
<protein>
    <submittedName>
        <fullName evidence="8">ABC transporter permease</fullName>
    </submittedName>
</protein>
<keyword evidence="5 6" id="KW-0472">Membrane</keyword>
<reference evidence="8" key="1">
    <citation type="submission" date="2021-06" db="EMBL/GenBank/DDBJ databases">
        <title>44 bacteria genomes isolated from Dapeng, Shenzhen.</title>
        <authorList>
            <person name="Zheng W."/>
            <person name="Yu S."/>
            <person name="Huang Y."/>
        </authorList>
    </citation>
    <scope>NUCLEOTIDE SEQUENCE</scope>
    <source>
        <strain evidence="8">DP5N28-2</strain>
    </source>
</reference>
<keyword evidence="3 6" id="KW-0812">Transmembrane</keyword>
<feature type="transmembrane region" description="Helical" evidence="6">
    <location>
        <begin position="102"/>
        <end position="123"/>
    </location>
</feature>
<dbReference type="CDD" id="cd06261">
    <property type="entry name" value="TM_PBP2"/>
    <property type="match status" value="1"/>
</dbReference>